<keyword evidence="8" id="KW-1185">Reference proteome</keyword>
<dbReference type="Pfam" id="PF13450">
    <property type="entry name" value="NAD_binding_8"/>
    <property type="match status" value="1"/>
</dbReference>
<dbReference type="AlphaFoldDB" id="A0AAN6NAZ3"/>
<dbReference type="PANTHER" id="PTHR47178:SF6">
    <property type="entry name" value="FAD-BINDING DOMAIN-CONTAINING PROTEIN"/>
    <property type="match status" value="1"/>
</dbReference>
<protein>
    <recommendedName>
        <fullName evidence="6">FAD-binding domain-containing protein</fullName>
    </recommendedName>
</protein>
<comment type="cofactor">
    <cofactor evidence="1">
        <name>FAD</name>
        <dbReference type="ChEBI" id="CHEBI:57692"/>
    </cofactor>
</comment>
<dbReference type="InterPro" id="IPR002938">
    <property type="entry name" value="FAD-bd"/>
</dbReference>
<dbReference type="PRINTS" id="PR00420">
    <property type="entry name" value="RNGMNOXGNASE"/>
</dbReference>
<keyword evidence="4" id="KW-0560">Oxidoreductase</keyword>
<proteinExistence type="predicted"/>
<name>A0AAN6NAZ3_9PEZI</name>
<evidence type="ECO:0000256" key="3">
    <source>
        <dbReference type="ARBA" id="ARBA00022827"/>
    </source>
</evidence>
<evidence type="ECO:0000313" key="7">
    <source>
        <dbReference type="EMBL" id="KAK3941443.1"/>
    </source>
</evidence>
<evidence type="ECO:0000313" key="8">
    <source>
        <dbReference type="Proteomes" id="UP001303473"/>
    </source>
</evidence>
<reference evidence="8" key="1">
    <citation type="journal article" date="2023" name="Mol. Phylogenet. Evol.">
        <title>Genome-scale phylogeny and comparative genomics of the fungal order Sordariales.</title>
        <authorList>
            <person name="Hensen N."/>
            <person name="Bonometti L."/>
            <person name="Westerberg I."/>
            <person name="Brannstrom I.O."/>
            <person name="Guillou S."/>
            <person name="Cros-Aarteil S."/>
            <person name="Calhoun S."/>
            <person name="Haridas S."/>
            <person name="Kuo A."/>
            <person name="Mondo S."/>
            <person name="Pangilinan J."/>
            <person name="Riley R."/>
            <person name="LaButti K."/>
            <person name="Andreopoulos B."/>
            <person name="Lipzen A."/>
            <person name="Chen C."/>
            <person name="Yan M."/>
            <person name="Daum C."/>
            <person name="Ng V."/>
            <person name="Clum A."/>
            <person name="Steindorff A."/>
            <person name="Ohm R.A."/>
            <person name="Martin F."/>
            <person name="Silar P."/>
            <person name="Natvig D.O."/>
            <person name="Lalanne C."/>
            <person name="Gautier V."/>
            <person name="Ament-Velasquez S.L."/>
            <person name="Kruys A."/>
            <person name="Hutchinson M.I."/>
            <person name="Powell A.J."/>
            <person name="Barry K."/>
            <person name="Miller A.N."/>
            <person name="Grigoriev I.V."/>
            <person name="Debuchy R."/>
            <person name="Gladieux P."/>
            <person name="Hiltunen Thoren M."/>
            <person name="Johannesson H."/>
        </authorList>
    </citation>
    <scope>NUCLEOTIDE SEQUENCE [LARGE SCALE GENOMIC DNA]</scope>
    <source>
        <strain evidence="8">CBS 340.73</strain>
    </source>
</reference>
<evidence type="ECO:0000256" key="5">
    <source>
        <dbReference type="ARBA" id="ARBA00023033"/>
    </source>
</evidence>
<sequence>MASPSYPHVLIVGGGLGGLTLAQALRKQGISFEIFERDPDADARPQGWAIGLHTMLDDLLASFPGDMPPMEVVNHLVPLDLPAQFIFYDSSKPGARFGVQDGMEGGNKLLRANRHRLRDWLRTNIPVQYGKKATRIEQAEDKVTVHFGDGTRATGDILVGAEGIHSVAREHLLGDKKCRLKKLPIGILVGEVELSGDDMIRQLELAHSAYVTWGKVPSDQQQTVMMFAGLNEVHPDGKSGKYYWLVGWNDDEAASENKPYWTITATQEQMMAIAREKAQQVFDPVFQEIIEKTPVTGMKCPPLIFRDLELEREDIPAGRVTLLGDAAHCMTPFRGEGGVCAMGDSLDLARAIGRLSRGEDTLEHAMASYRDIMLERGVKAVRASRQAFAARRVPEMDNSTSGPRLAWGSPACAIPKEVITL</sequence>
<dbReference type="Proteomes" id="UP001303473">
    <property type="component" value="Unassembled WGS sequence"/>
</dbReference>
<dbReference type="GO" id="GO:0004497">
    <property type="term" value="F:monooxygenase activity"/>
    <property type="evidence" value="ECO:0007669"/>
    <property type="project" value="UniProtKB-KW"/>
</dbReference>
<organism evidence="7 8">
    <name type="scientific">Diplogelasinospora grovesii</name>
    <dbReference type="NCBI Taxonomy" id="303347"/>
    <lineage>
        <taxon>Eukaryota</taxon>
        <taxon>Fungi</taxon>
        <taxon>Dikarya</taxon>
        <taxon>Ascomycota</taxon>
        <taxon>Pezizomycotina</taxon>
        <taxon>Sordariomycetes</taxon>
        <taxon>Sordariomycetidae</taxon>
        <taxon>Sordariales</taxon>
        <taxon>Diplogelasinosporaceae</taxon>
        <taxon>Diplogelasinospora</taxon>
    </lineage>
</organism>
<evidence type="ECO:0000256" key="2">
    <source>
        <dbReference type="ARBA" id="ARBA00022630"/>
    </source>
</evidence>
<dbReference type="GO" id="GO:0071949">
    <property type="term" value="F:FAD binding"/>
    <property type="evidence" value="ECO:0007669"/>
    <property type="project" value="InterPro"/>
</dbReference>
<accession>A0AAN6NAZ3</accession>
<dbReference type="EMBL" id="MU853783">
    <property type="protein sequence ID" value="KAK3941443.1"/>
    <property type="molecule type" value="Genomic_DNA"/>
</dbReference>
<dbReference type="Pfam" id="PF01494">
    <property type="entry name" value="FAD_binding_3"/>
    <property type="match status" value="1"/>
</dbReference>
<evidence type="ECO:0000256" key="1">
    <source>
        <dbReference type="ARBA" id="ARBA00001974"/>
    </source>
</evidence>
<evidence type="ECO:0000259" key="6">
    <source>
        <dbReference type="Pfam" id="PF01494"/>
    </source>
</evidence>
<gene>
    <name evidence="7" type="ORF">QBC46DRAFT_382699</name>
</gene>
<keyword evidence="3" id="KW-0274">FAD</keyword>
<keyword evidence="2" id="KW-0285">Flavoprotein</keyword>
<feature type="domain" description="FAD-binding" evidence="6">
    <location>
        <begin position="125"/>
        <end position="382"/>
    </location>
</feature>
<evidence type="ECO:0000256" key="4">
    <source>
        <dbReference type="ARBA" id="ARBA00023002"/>
    </source>
</evidence>
<keyword evidence="5" id="KW-0503">Monooxygenase</keyword>
<dbReference type="PANTHER" id="PTHR47178">
    <property type="entry name" value="MONOOXYGENASE, FAD-BINDING"/>
    <property type="match status" value="1"/>
</dbReference>
<dbReference type="Gene3D" id="3.50.50.60">
    <property type="entry name" value="FAD/NAD(P)-binding domain"/>
    <property type="match status" value="1"/>
</dbReference>
<dbReference type="SUPFAM" id="SSF51905">
    <property type="entry name" value="FAD/NAD(P)-binding domain"/>
    <property type="match status" value="1"/>
</dbReference>
<dbReference type="InterPro" id="IPR036188">
    <property type="entry name" value="FAD/NAD-bd_sf"/>
</dbReference>
<comment type="caution">
    <text evidence="7">The sequence shown here is derived from an EMBL/GenBank/DDBJ whole genome shotgun (WGS) entry which is preliminary data.</text>
</comment>